<evidence type="ECO:0000256" key="3">
    <source>
        <dbReference type="ARBA" id="ARBA00023163"/>
    </source>
</evidence>
<dbReference type="Pfam" id="PF12833">
    <property type="entry name" value="HTH_18"/>
    <property type="match status" value="1"/>
</dbReference>
<evidence type="ECO:0000313" key="6">
    <source>
        <dbReference type="Proteomes" id="UP000575068"/>
    </source>
</evidence>
<evidence type="ECO:0000259" key="4">
    <source>
        <dbReference type="PROSITE" id="PS01124"/>
    </source>
</evidence>
<organism evidence="5 6">
    <name type="scientific">Rhizorhapis suberifaciens</name>
    <name type="common">corky root of lettuce</name>
    <dbReference type="NCBI Taxonomy" id="13656"/>
    <lineage>
        <taxon>Bacteria</taxon>
        <taxon>Pseudomonadati</taxon>
        <taxon>Pseudomonadota</taxon>
        <taxon>Alphaproteobacteria</taxon>
        <taxon>Sphingomonadales</taxon>
        <taxon>Sphingomonadaceae</taxon>
        <taxon>Rhizorhapis</taxon>
    </lineage>
</organism>
<dbReference type="InterPro" id="IPR018060">
    <property type="entry name" value="HTH_AraC"/>
</dbReference>
<dbReference type="InterPro" id="IPR050204">
    <property type="entry name" value="AraC_XylS_family_regulators"/>
</dbReference>
<dbReference type="PANTHER" id="PTHR46796">
    <property type="entry name" value="HTH-TYPE TRANSCRIPTIONAL ACTIVATOR RHAS-RELATED"/>
    <property type="match status" value="1"/>
</dbReference>
<dbReference type="Gene3D" id="1.10.10.60">
    <property type="entry name" value="Homeodomain-like"/>
    <property type="match status" value="1"/>
</dbReference>
<name>A0A840HS33_9SPHN</name>
<dbReference type="Proteomes" id="UP000575068">
    <property type="component" value="Unassembled WGS sequence"/>
</dbReference>
<gene>
    <name evidence="5" type="ORF">HNQ99_000715</name>
</gene>
<accession>A0A840HS33</accession>
<keyword evidence="1" id="KW-0805">Transcription regulation</keyword>
<evidence type="ECO:0000256" key="2">
    <source>
        <dbReference type="ARBA" id="ARBA00023125"/>
    </source>
</evidence>
<feature type="domain" description="HTH araC/xylS-type" evidence="4">
    <location>
        <begin position="143"/>
        <end position="225"/>
    </location>
</feature>
<evidence type="ECO:0000313" key="5">
    <source>
        <dbReference type="EMBL" id="MBB4640427.1"/>
    </source>
</evidence>
<dbReference type="PROSITE" id="PS01124">
    <property type="entry name" value="HTH_ARAC_FAMILY_2"/>
    <property type="match status" value="1"/>
</dbReference>
<evidence type="ECO:0000256" key="1">
    <source>
        <dbReference type="ARBA" id="ARBA00023015"/>
    </source>
</evidence>
<protein>
    <submittedName>
        <fullName evidence="5">AraC-like DNA-binding protein</fullName>
    </submittedName>
</protein>
<proteinExistence type="predicted"/>
<keyword evidence="6" id="KW-1185">Reference proteome</keyword>
<dbReference type="RefSeq" id="WP_221232546.1">
    <property type="nucleotide sequence ID" value="NZ_JACHOV010000002.1"/>
</dbReference>
<dbReference type="EMBL" id="JACHOV010000002">
    <property type="protein sequence ID" value="MBB4640427.1"/>
    <property type="molecule type" value="Genomic_DNA"/>
</dbReference>
<sequence>MTDTTRADFAQLRFMLSGVGHYTFHDGRQMETPNVCLLGPTTSSIHFDVDGPLQALGVALLPLGWYALTQLDASDHADSLCDCTTFCSDYSDILGTLREIDNPDDGIELLWNFLRSRFQPVSKAMREFVLAADHWLAGESSPRLETLVEATGLSARQVARLTNRFYGAPPKLLARKYRALRVASIIASTDEDWRDIIGEAFYDQSHFIRELKHFVGATPHQIKNKLSIVPRLTLLRRRLEGRFPHITKIS</sequence>
<reference evidence="5 6" key="1">
    <citation type="submission" date="2020-08" db="EMBL/GenBank/DDBJ databases">
        <title>Genomic Encyclopedia of Type Strains, Phase IV (KMG-IV): sequencing the most valuable type-strain genomes for metagenomic binning, comparative biology and taxonomic classification.</title>
        <authorList>
            <person name="Goeker M."/>
        </authorList>
    </citation>
    <scope>NUCLEOTIDE SEQUENCE [LARGE SCALE GENOMIC DNA]</scope>
    <source>
        <strain evidence="5 6">DSM 7465</strain>
    </source>
</reference>
<dbReference type="GO" id="GO:0003700">
    <property type="term" value="F:DNA-binding transcription factor activity"/>
    <property type="evidence" value="ECO:0007669"/>
    <property type="project" value="InterPro"/>
</dbReference>
<dbReference type="GO" id="GO:0043565">
    <property type="term" value="F:sequence-specific DNA binding"/>
    <property type="evidence" value="ECO:0007669"/>
    <property type="project" value="InterPro"/>
</dbReference>
<dbReference type="SMART" id="SM00342">
    <property type="entry name" value="HTH_ARAC"/>
    <property type="match status" value="1"/>
</dbReference>
<keyword evidence="3" id="KW-0804">Transcription</keyword>
<comment type="caution">
    <text evidence="5">The sequence shown here is derived from an EMBL/GenBank/DDBJ whole genome shotgun (WGS) entry which is preliminary data.</text>
</comment>
<dbReference type="AlphaFoldDB" id="A0A840HS33"/>
<keyword evidence="2 5" id="KW-0238">DNA-binding</keyword>